<dbReference type="SUPFAM" id="SSF46689">
    <property type="entry name" value="Homeodomain-like"/>
    <property type="match status" value="1"/>
</dbReference>
<comment type="caution">
    <text evidence="6">The sequence shown here is derived from an EMBL/GenBank/DDBJ whole genome shotgun (WGS) entry which is preliminary data.</text>
</comment>
<keyword evidence="1" id="KW-0805">Transcription regulation</keyword>
<dbReference type="PROSITE" id="PS50977">
    <property type="entry name" value="HTH_TETR_2"/>
    <property type="match status" value="1"/>
</dbReference>
<gene>
    <name evidence="6" type="ORF">DFR24_3363</name>
</gene>
<feature type="domain" description="HTH tetR-type" evidence="5">
    <location>
        <begin position="9"/>
        <end position="69"/>
    </location>
</feature>
<dbReference type="InterPro" id="IPR001647">
    <property type="entry name" value="HTH_TetR"/>
</dbReference>
<evidence type="ECO:0000259" key="5">
    <source>
        <dbReference type="PROSITE" id="PS50977"/>
    </source>
</evidence>
<dbReference type="Gene3D" id="1.10.10.60">
    <property type="entry name" value="Homeodomain-like"/>
    <property type="match status" value="1"/>
</dbReference>
<dbReference type="Gene3D" id="1.10.357.10">
    <property type="entry name" value="Tetracycline Repressor, domain 2"/>
    <property type="match status" value="1"/>
</dbReference>
<evidence type="ECO:0000256" key="1">
    <source>
        <dbReference type="ARBA" id="ARBA00023015"/>
    </source>
</evidence>
<name>A0A4V3URB3_9GAMM</name>
<dbReference type="AlphaFoldDB" id="A0A4V3URB3"/>
<proteinExistence type="predicted"/>
<protein>
    <submittedName>
        <fullName evidence="6">TetR family transcriptional regulator</fullName>
    </submittedName>
</protein>
<reference evidence="6 7" key="1">
    <citation type="submission" date="2019-03" db="EMBL/GenBank/DDBJ databases">
        <title>Genomic Encyclopedia of Type Strains, Phase IV (KMG-IV): sequencing the most valuable type-strain genomes for metagenomic binning, comparative biology and taxonomic classification.</title>
        <authorList>
            <person name="Goeker M."/>
        </authorList>
    </citation>
    <scope>NUCLEOTIDE SEQUENCE [LARGE SCALE GENOMIC DNA]</scope>
    <source>
        <strain evidence="6 7">DSM 26377</strain>
    </source>
</reference>
<sequence>MKTAPSRKEATHARIVDTAARAIRRAGYDGVGVADIMKAAGLTHGGFYAHFASRDALIVEAIEQAGCEGMQTLVASIERREARGATPFKALVSAYLSDTHLGSVETGCPIAVLVGEMPRQSDAVQAATRRRVQAFIEMVRARLPGHRAADEAETVASTLIGTLQIARALGDTAPGRAFLSGRRRHLLASFEPGED</sequence>
<dbReference type="OrthoDB" id="116240at2"/>
<organism evidence="6 7">
    <name type="scientific">Panacagrimonas perspica</name>
    <dbReference type="NCBI Taxonomy" id="381431"/>
    <lineage>
        <taxon>Bacteria</taxon>
        <taxon>Pseudomonadati</taxon>
        <taxon>Pseudomonadota</taxon>
        <taxon>Gammaproteobacteria</taxon>
        <taxon>Nevskiales</taxon>
        <taxon>Nevskiaceae</taxon>
        <taxon>Panacagrimonas</taxon>
    </lineage>
</organism>
<dbReference type="InterPro" id="IPR009057">
    <property type="entry name" value="Homeodomain-like_sf"/>
</dbReference>
<accession>A0A4V3URB3</accession>
<evidence type="ECO:0000256" key="4">
    <source>
        <dbReference type="PROSITE-ProRule" id="PRU00335"/>
    </source>
</evidence>
<evidence type="ECO:0000313" key="6">
    <source>
        <dbReference type="EMBL" id="TDU28981.1"/>
    </source>
</evidence>
<keyword evidence="2 4" id="KW-0238">DNA-binding</keyword>
<keyword evidence="3" id="KW-0804">Transcription</keyword>
<evidence type="ECO:0000256" key="2">
    <source>
        <dbReference type="ARBA" id="ARBA00023125"/>
    </source>
</evidence>
<evidence type="ECO:0000313" key="7">
    <source>
        <dbReference type="Proteomes" id="UP000295341"/>
    </source>
</evidence>
<dbReference type="RefSeq" id="WP_133882492.1">
    <property type="nucleotide sequence ID" value="NZ_MWIN01000018.1"/>
</dbReference>
<dbReference type="Proteomes" id="UP000295341">
    <property type="component" value="Unassembled WGS sequence"/>
</dbReference>
<dbReference type="GO" id="GO:0003677">
    <property type="term" value="F:DNA binding"/>
    <property type="evidence" value="ECO:0007669"/>
    <property type="project" value="UniProtKB-UniRule"/>
</dbReference>
<dbReference type="InterPro" id="IPR036271">
    <property type="entry name" value="Tet_transcr_reg_TetR-rel_C_sf"/>
</dbReference>
<evidence type="ECO:0000256" key="3">
    <source>
        <dbReference type="ARBA" id="ARBA00023163"/>
    </source>
</evidence>
<dbReference type="PANTHER" id="PTHR47506:SF7">
    <property type="entry name" value="TRANSCRIPTIONAL REGULATORY PROTEIN"/>
    <property type="match status" value="1"/>
</dbReference>
<keyword evidence="7" id="KW-1185">Reference proteome</keyword>
<dbReference type="EMBL" id="SOBT01000009">
    <property type="protein sequence ID" value="TDU28981.1"/>
    <property type="molecule type" value="Genomic_DNA"/>
</dbReference>
<dbReference type="SUPFAM" id="SSF48498">
    <property type="entry name" value="Tetracyclin repressor-like, C-terminal domain"/>
    <property type="match status" value="1"/>
</dbReference>
<dbReference type="PANTHER" id="PTHR47506">
    <property type="entry name" value="TRANSCRIPTIONAL REGULATORY PROTEIN"/>
    <property type="match status" value="1"/>
</dbReference>
<dbReference type="Pfam" id="PF00440">
    <property type="entry name" value="TetR_N"/>
    <property type="match status" value="1"/>
</dbReference>
<dbReference type="PRINTS" id="PR00455">
    <property type="entry name" value="HTHTETR"/>
</dbReference>
<feature type="DNA-binding region" description="H-T-H motif" evidence="4">
    <location>
        <begin position="32"/>
        <end position="51"/>
    </location>
</feature>